<evidence type="ECO:0000313" key="2">
    <source>
        <dbReference type="EMBL" id="SPL71891.1"/>
    </source>
</evidence>
<dbReference type="EMBL" id="OOGT01000186">
    <property type="protein sequence ID" value="SPL71891.1"/>
    <property type="molecule type" value="Genomic_DNA"/>
</dbReference>
<organism evidence="2 3">
    <name type="scientific">Acinetobacter stercoris</name>
    <dbReference type="NCBI Taxonomy" id="2126983"/>
    <lineage>
        <taxon>Bacteria</taxon>
        <taxon>Pseudomonadati</taxon>
        <taxon>Pseudomonadota</taxon>
        <taxon>Gammaproteobacteria</taxon>
        <taxon>Moraxellales</taxon>
        <taxon>Moraxellaceae</taxon>
        <taxon>Acinetobacter</taxon>
    </lineage>
</organism>
<dbReference type="RefSeq" id="WP_121975303.1">
    <property type="nucleotide sequence ID" value="NZ_OOGT01000186.1"/>
</dbReference>
<sequence>MKKFMYILICLALLWVIKLSYDVYQTSGQLEQLQSDLHQSEQNNANLNDKIVAVQRQVVPETTTTPKNDTDNVPVNPAQAGISAVVLVRQQLELIQFAIQQQQYIYALEKINSLQQSLVQYEIADALKHSLVQALEKDKISVQQFVSNQHTRQEQFDDVLKQVDNALEQEISHQNLKPAKSESKYFWQKWFQFESVERPNAELMNRKLILKEVQLRILLAQQALSYGQVAEFKSNMEIATNRFKQLPDENSQKLAKQIEKLKHLPVLPTPKLNATALLG</sequence>
<feature type="coiled-coil region" evidence="1">
    <location>
        <begin position="30"/>
        <end position="57"/>
    </location>
</feature>
<name>A0A2U3N2J3_9GAMM</name>
<evidence type="ECO:0000313" key="3">
    <source>
        <dbReference type="Proteomes" id="UP000245974"/>
    </source>
</evidence>
<evidence type="ECO:0000256" key="1">
    <source>
        <dbReference type="SAM" id="Coils"/>
    </source>
</evidence>
<accession>A0A2U3N2J3</accession>
<dbReference type="AlphaFoldDB" id="A0A2U3N2J3"/>
<protein>
    <submittedName>
        <fullName evidence="2">Uncharacterized protein</fullName>
    </submittedName>
</protein>
<dbReference type="InParanoid" id="A0A2U3N2J3"/>
<gene>
    <name evidence="2" type="ORF">KPC_3069</name>
</gene>
<reference evidence="3" key="1">
    <citation type="submission" date="2018-03" db="EMBL/GenBank/DDBJ databases">
        <authorList>
            <person name="Blom J."/>
        </authorList>
    </citation>
    <scope>NUCLEOTIDE SEQUENCE [LARGE SCALE GENOMIC DNA]</scope>
    <source>
        <strain evidence="3">KPC-SM-21</strain>
    </source>
</reference>
<keyword evidence="3" id="KW-1185">Reference proteome</keyword>
<proteinExistence type="predicted"/>
<dbReference type="Proteomes" id="UP000245974">
    <property type="component" value="Unassembled WGS sequence"/>
</dbReference>
<dbReference type="OrthoDB" id="6713263at2"/>
<keyword evidence="1" id="KW-0175">Coiled coil</keyword>